<sequence length="48" mass="5360">MLFSLQTMCIGKLDKIFQQLVKAAWTHSNAIVLGLFNVFKSIKSTCGK</sequence>
<accession>A0A0E9UFL2</accession>
<dbReference type="EMBL" id="GBXM01043961">
    <property type="protein sequence ID" value="JAH64616.1"/>
    <property type="molecule type" value="Transcribed_RNA"/>
</dbReference>
<reference evidence="1" key="1">
    <citation type="submission" date="2014-11" db="EMBL/GenBank/DDBJ databases">
        <authorList>
            <person name="Amaro Gonzalez C."/>
        </authorList>
    </citation>
    <scope>NUCLEOTIDE SEQUENCE</scope>
</reference>
<protein>
    <submittedName>
        <fullName evidence="1">Uncharacterized protein</fullName>
    </submittedName>
</protein>
<proteinExistence type="predicted"/>
<organism evidence="1">
    <name type="scientific">Anguilla anguilla</name>
    <name type="common">European freshwater eel</name>
    <name type="synonym">Muraena anguilla</name>
    <dbReference type="NCBI Taxonomy" id="7936"/>
    <lineage>
        <taxon>Eukaryota</taxon>
        <taxon>Metazoa</taxon>
        <taxon>Chordata</taxon>
        <taxon>Craniata</taxon>
        <taxon>Vertebrata</taxon>
        <taxon>Euteleostomi</taxon>
        <taxon>Actinopterygii</taxon>
        <taxon>Neopterygii</taxon>
        <taxon>Teleostei</taxon>
        <taxon>Anguilliformes</taxon>
        <taxon>Anguillidae</taxon>
        <taxon>Anguilla</taxon>
    </lineage>
</organism>
<dbReference type="AlphaFoldDB" id="A0A0E9UFL2"/>
<evidence type="ECO:0000313" key="1">
    <source>
        <dbReference type="EMBL" id="JAH64616.1"/>
    </source>
</evidence>
<name>A0A0E9UFL2_ANGAN</name>
<reference evidence="1" key="2">
    <citation type="journal article" date="2015" name="Fish Shellfish Immunol.">
        <title>Early steps in the European eel (Anguilla anguilla)-Vibrio vulnificus interaction in the gills: Role of the RtxA13 toxin.</title>
        <authorList>
            <person name="Callol A."/>
            <person name="Pajuelo D."/>
            <person name="Ebbesson L."/>
            <person name="Teles M."/>
            <person name="MacKenzie S."/>
            <person name="Amaro C."/>
        </authorList>
    </citation>
    <scope>NUCLEOTIDE SEQUENCE</scope>
</reference>